<proteinExistence type="predicted"/>
<evidence type="ECO:0000313" key="2">
    <source>
        <dbReference type="Proteomes" id="UP000051515"/>
    </source>
</evidence>
<dbReference type="Proteomes" id="UP000051515">
    <property type="component" value="Unassembled WGS sequence"/>
</dbReference>
<protein>
    <submittedName>
        <fullName evidence="1">Uncharacterized protein</fullName>
    </submittedName>
</protein>
<reference evidence="1 2" key="1">
    <citation type="journal article" date="2015" name="Genome Announc.">
        <title>Expanding the biotechnology potential of lactobacilli through comparative genomics of 213 strains and associated genera.</title>
        <authorList>
            <person name="Sun Z."/>
            <person name="Harris H.M."/>
            <person name="McCann A."/>
            <person name="Guo C."/>
            <person name="Argimon S."/>
            <person name="Zhang W."/>
            <person name="Yang X."/>
            <person name="Jeffery I.B."/>
            <person name="Cooney J.C."/>
            <person name="Kagawa T.F."/>
            <person name="Liu W."/>
            <person name="Song Y."/>
            <person name="Salvetti E."/>
            <person name="Wrobel A."/>
            <person name="Rasinkangas P."/>
            <person name="Parkhill J."/>
            <person name="Rea M.C."/>
            <person name="O'Sullivan O."/>
            <person name="Ritari J."/>
            <person name="Douillard F.P."/>
            <person name="Paul Ross R."/>
            <person name="Yang R."/>
            <person name="Briner A.E."/>
            <person name="Felis G.E."/>
            <person name="de Vos W.M."/>
            <person name="Barrangou R."/>
            <person name="Klaenhammer T.R."/>
            <person name="Caufield P.W."/>
            <person name="Cui Y."/>
            <person name="Zhang H."/>
            <person name="O'Toole P.W."/>
        </authorList>
    </citation>
    <scope>NUCLEOTIDE SEQUENCE [LARGE SCALE GENOMIC DNA]</scope>
    <source>
        <strain evidence="1 2">DSM 19674</strain>
    </source>
</reference>
<comment type="caution">
    <text evidence="1">The sequence shown here is derived from an EMBL/GenBank/DDBJ whole genome shotgun (WGS) entry which is preliminary data.</text>
</comment>
<dbReference type="PATRIC" id="fig|1423788.3.peg.1453"/>
<dbReference type="AlphaFoldDB" id="A0A0R1KIT9"/>
<sequence>MNIKDKQKLNMVNSKISDLTTMVKENKNFLTENVMDKSTFSTLLKTLESVSSECSIKNRKLGYGVQEDD</sequence>
<dbReference type="STRING" id="1423788.FC78_GL001409"/>
<gene>
    <name evidence="1" type="ORF">FC78_GL001409</name>
</gene>
<organism evidence="1 2">
    <name type="scientific">Companilactobacillus bobalius DSM 19674</name>
    <dbReference type="NCBI Taxonomy" id="1423788"/>
    <lineage>
        <taxon>Bacteria</taxon>
        <taxon>Bacillati</taxon>
        <taxon>Bacillota</taxon>
        <taxon>Bacilli</taxon>
        <taxon>Lactobacillales</taxon>
        <taxon>Lactobacillaceae</taxon>
        <taxon>Companilactobacillus</taxon>
        <taxon>Companilactobacillus bobalius</taxon>
    </lineage>
</organism>
<dbReference type="EMBL" id="AZDY01000036">
    <property type="protein sequence ID" value="KRK83453.1"/>
    <property type="molecule type" value="Genomic_DNA"/>
</dbReference>
<name>A0A0R1KIT9_9LACO</name>
<evidence type="ECO:0000313" key="1">
    <source>
        <dbReference type="EMBL" id="KRK83453.1"/>
    </source>
</evidence>
<keyword evidence="2" id="KW-1185">Reference proteome</keyword>
<accession>A0A0R1KIT9</accession>